<sequence length="330" mass="37624">MEKHPLWGWIPTALVPNSPELGCRWQWVGAQPFDAPFFDETLSRCMSEPQNSGRYQTLSTLDGLVEMAQDLPAVEPTAFIFHVSRCGSTLLSQLLCLDESNIVLSEMPLLDELLQLPKRHPQLTPEQQETYIRAVLTLVGQPRTGHEKQLFVKLDSWHAYYYDLIRRFFPTTPIVLLYRSPEAVIASQRKHRGMHAVPALLPPYLFGLKPDEVEMLNFDAYMAQVLTYYYARFGTIADTDPRAFLLAYQPDGTALMRDLAQHLNLSIGEAGWQAIEERSRYHAKRGGQVFSEEAVREPDPPYLERPRALFEQLESRRVNRAGVPNGITAP</sequence>
<dbReference type="Proteomes" id="UP000488299">
    <property type="component" value="Unassembled WGS sequence"/>
</dbReference>
<name>A0A7J5TVY2_9BACT</name>
<dbReference type="RefSeq" id="WP_152125797.1">
    <property type="nucleotide sequence ID" value="NZ_WELI01000008.1"/>
</dbReference>
<dbReference type="EMBL" id="WELI01000008">
    <property type="protein sequence ID" value="KAB7728449.1"/>
    <property type="molecule type" value="Genomic_DNA"/>
</dbReference>
<reference evidence="1 2" key="1">
    <citation type="submission" date="2019-10" db="EMBL/GenBank/DDBJ databases">
        <title>Rudanella paleaurantiibacter sp. nov., isolated from sludge.</title>
        <authorList>
            <person name="Xu S.Q."/>
        </authorList>
    </citation>
    <scope>NUCLEOTIDE SEQUENCE [LARGE SCALE GENOMIC DNA]</scope>
    <source>
        <strain evidence="1 2">HX-22-17</strain>
    </source>
</reference>
<organism evidence="1 2">
    <name type="scientific">Rudanella paleaurantiibacter</name>
    <dbReference type="NCBI Taxonomy" id="2614655"/>
    <lineage>
        <taxon>Bacteria</taxon>
        <taxon>Pseudomonadati</taxon>
        <taxon>Bacteroidota</taxon>
        <taxon>Cytophagia</taxon>
        <taxon>Cytophagales</taxon>
        <taxon>Cytophagaceae</taxon>
        <taxon>Rudanella</taxon>
    </lineage>
</organism>
<dbReference type="GO" id="GO:0016740">
    <property type="term" value="F:transferase activity"/>
    <property type="evidence" value="ECO:0007669"/>
    <property type="project" value="UniProtKB-KW"/>
</dbReference>
<keyword evidence="2" id="KW-1185">Reference proteome</keyword>
<dbReference type="SUPFAM" id="SSF52540">
    <property type="entry name" value="P-loop containing nucleoside triphosphate hydrolases"/>
    <property type="match status" value="1"/>
</dbReference>
<proteinExistence type="predicted"/>
<dbReference type="AlphaFoldDB" id="A0A7J5TVY2"/>
<protein>
    <submittedName>
        <fullName evidence="1">Sulfotransferase family protein</fullName>
    </submittedName>
</protein>
<accession>A0A7J5TVY2</accession>
<keyword evidence="1" id="KW-0808">Transferase</keyword>
<evidence type="ECO:0000313" key="1">
    <source>
        <dbReference type="EMBL" id="KAB7728449.1"/>
    </source>
</evidence>
<dbReference type="InterPro" id="IPR027417">
    <property type="entry name" value="P-loop_NTPase"/>
</dbReference>
<evidence type="ECO:0000313" key="2">
    <source>
        <dbReference type="Proteomes" id="UP000488299"/>
    </source>
</evidence>
<gene>
    <name evidence="1" type="ORF">F5984_18940</name>
</gene>
<dbReference type="Gene3D" id="3.40.50.300">
    <property type="entry name" value="P-loop containing nucleotide triphosphate hydrolases"/>
    <property type="match status" value="1"/>
</dbReference>
<comment type="caution">
    <text evidence="1">The sequence shown here is derived from an EMBL/GenBank/DDBJ whole genome shotgun (WGS) entry which is preliminary data.</text>
</comment>